<keyword evidence="3" id="KW-1185">Reference proteome</keyword>
<organism evidence="2 3">
    <name type="scientific">Elysia crispata</name>
    <name type="common">lettuce slug</name>
    <dbReference type="NCBI Taxonomy" id="231223"/>
    <lineage>
        <taxon>Eukaryota</taxon>
        <taxon>Metazoa</taxon>
        <taxon>Spiralia</taxon>
        <taxon>Lophotrochozoa</taxon>
        <taxon>Mollusca</taxon>
        <taxon>Gastropoda</taxon>
        <taxon>Heterobranchia</taxon>
        <taxon>Euthyneura</taxon>
        <taxon>Panpulmonata</taxon>
        <taxon>Sacoglossa</taxon>
        <taxon>Placobranchoidea</taxon>
        <taxon>Plakobranchidae</taxon>
        <taxon>Elysia</taxon>
    </lineage>
</organism>
<sequence>MDVTLILQRLESVHFTLLGHSNGGQDKRPESTSATSLRPSAAYGPETLSFQTVPSCKTKDEDEKKISSLVQKQVETFSGLTLLHDSTLCLCNIVRLKWAIIWPVVAALCQEASRHSHSSFPGNLVTSCAGTTTLSSSGSGLIGLQESLVSPSREKTQPIEKSMDHFSGKQTGTVMEREQLKLSFVYRALAAAHTCQKLDHSGSIIRAICLAWRRI</sequence>
<dbReference type="Proteomes" id="UP001283361">
    <property type="component" value="Unassembled WGS sequence"/>
</dbReference>
<proteinExistence type="predicted"/>
<reference evidence="2" key="1">
    <citation type="journal article" date="2023" name="G3 (Bethesda)">
        <title>A reference genome for the long-term kleptoplast-retaining sea slug Elysia crispata morphotype clarki.</title>
        <authorList>
            <person name="Eastman K.E."/>
            <person name="Pendleton A.L."/>
            <person name="Shaikh M.A."/>
            <person name="Suttiyut T."/>
            <person name="Ogas R."/>
            <person name="Tomko P."/>
            <person name="Gavelis G."/>
            <person name="Widhalm J.R."/>
            <person name="Wisecaver J.H."/>
        </authorList>
    </citation>
    <scope>NUCLEOTIDE SEQUENCE</scope>
    <source>
        <strain evidence="2">ECLA1</strain>
    </source>
</reference>
<accession>A0AAE1CXV3</accession>
<gene>
    <name evidence="2" type="ORF">RRG08_043493</name>
</gene>
<evidence type="ECO:0000313" key="3">
    <source>
        <dbReference type="Proteomes" id="UP001283361"/>
    </source>
</evidence>
<evidence type="ECO:0000256" key="1">
    <source>
        <dbReference type="SAM" id="MobiDB-lite"/>
    </source>
</evidence>
<evidence type="ECO:0000313" key="2">
    <source>
        <dbReference type="EMBL" id="KAK3743761.1"/>
    </source>
</evidence>
<dbReference type="EMBL" id="JAWDGP010006298">
    <property type="protein sequence ID" value="KAK3743761.1"/>
    <property type="molecule type" value="Genomic_DNA"/>
</dbReference>
<feature type="region of interest" description="Disordered" evidence="1">
    <location>
        <begin position="21"/>
        <end position="41"/>
    </location>
</feature>
<dbReference type="AlphaFoldDB" id="A0AAE1CXV3"/>
<name>A0AAE1CXV3_9GAST</name>
<comment type="caution">
    <text evidence="2">The sequence shown here is derived from an EMBL/GenBank/DDBJ whole genome shotgun (WGS) entry which is preliminary data.</text>
</comment>
<protein>
    <submittedName>
        <fullName evidence="2">Uncharacterized protein</fullName>
    </submittedName>
</protein>